<dbReference type="GO" id="GO:0005549">
    <property type="term" value="F:odorant binding"/>
    <property type="evidence" value="ECO:0007669"/>
    <property type="project" value="InterPro"/>
</dbReference>
<gene>
    <name evidence="2" type="primary">OBP1</name>
</gene>
<dbReference type="InterPro" id="IPR006170">
    <property type="entry name" value="PBP/GOBP"/>
</dbReference>
<dbReference type="CDD" id="cd23992">
    <property type="entry name" value="PBP_GOBP"/>
    <property type="match status" value="1"/>
</dbReference>
<organism evidence="2">
    <name type="scientific">Galeruca daurica</name>
    <dbReference type="NCBI Taxonomy" id="1651263"/>
    <lineage>
        <taxon>Eukaryota</taxon>
        <taxon>Metazoa</taxon>
        <taxon>Ecdysozoa</taxon>
        <taxon>Arthropoda</taxon>
        <taxon>Hexapoda</taxon>
        <taxon>Insecta</taxon>
        <taxon>Pterygota</taxon>
        <taxon>Neoptera</taxon>
        <taxon>Endopterygota</taxon>
        <taxon>Coleoptera</taxon>
        <taxon>Polyphaga</taxon>
        <taxon>Cucujiformia</taxon>
        <taxon>Chrysomeloidea</taxon>
        <taxon>Chrysomelidae</taxon>
        <taxon>Galerucinae</taxon>
        <taxon>Galerucites</taxon>
        <taxon>Galeruca</taxon>
    </lineage>
</organism>
<name>A0A1U9W4Y5_9CUCU</name>
<proteinExistence type="evidence at transcript level"/>
<reference evidence="2" key="1">
    <citation type="submission" date="2016-09" db="EMBL/GenBank/DDBJ databases">
        <title>Identification and Expression Profile Analysis of Odorant-binding Proteins Genes in Galeruca daurica.</title>
        <authorList>
            <person name="Li L."/>
            <person name="Pang B."/>
        </authorList>
    </citation>
    <scope>NUCLEOTIDE SEQUENCE</scope>
</reference>
<dbReference type="Pfam" id="PF01395">
    <property type="entry name" value="PBP_GOBP"/>
    <property type="match status" value="1"/>
</dbReference>
<sequence>MYTLWMISVITMFAITVSASEFDDMRDRIMETKEYKECSQESGATYDDFMAFKNTTEVMCLFKCSLEKKGSLDKDGNIDLDNIKERLSGNTHLDDTKKEMFLKCAESVGKIDKCDDLLEFRWCLVNITKKQ</sequence>
<keyword evidence="1" id="KW-0732">Signal</keyword>
<evidence type="ECO:0000256" key="1">
    <source>
        <dbReference type="SAM" id="SignalP"/>
    </source>
</evidence>
<protein>
    <submittedName>
        <fullName evidence="2">Odorant-binding protein</fullName>
    </submittedName>
</protein>
<dbReference type="Gene3D" id="1.10.238.20">
    <property type="entry name" value="Pheromone/general odorant binding protein domain"/>
    <property type="match status" value="1"/>
</dbReference>
<dbReference type="SUPFAM" id="SSF47565">
    <property type="entry name" value="Insect pheromone/odorant-binding proteins"/>
    <property type="match status" value="1"/>
</dbReference>
<accession>A0A1U9W4Y5</accession>
<evidence type="ECO:0000313" key="2">
    <source>
        <dbReference type="EMBL" id="AQY18965.1"/>
    </source>
</evidence>
<dbReference type="InterPro" id="IPR036728">
    <property type="entry name" value="PBP_GOBP_sf"/>
</dbReference>
<dbReference type="EMBL" id="KX900453">
    <property type="protein sequence ID" value="AQY18965.1"/>
    <property type="molecule type" value="mRNA"/>
</dbReference>
<feature type="signal peptide" evidence="1">
    <location>
        <begin position="1"/>
        <end position="19"/>
    </location>
</feature>
<dbReference type="AlphaFoldDB" id="A0A1U9W4Y5"/>
<feature type="chain" id="PRO_5012414443" evidence="1">
    <location>
        <begin position="20"/>
        <end position="131"/>
    </location>
</feature>